<protein>
    <submittedName>
        <fullName evidence="1">Uncharacterized protein</fullName>
    </submittedName>
</protein>
<accession>M0MCY5</accession>
<sequence length="87" mass="9749">MSTLPNREAFYVLFDINHDDHYADVGGENLPPCVIVVGPDSFGSNFAHRIRRLVCKMRIDDFGSSNPVGRVKIYFCGSTFAPLRKVT</sequence>
<organism evidence="1 2">
    <name type="scientific">Halococcus saccharolyticus DSM 5350</name>
    <dbReference type="NCBI Taxonomy" id="1227455"/>
    <lineage>
        <taxon>Archaea</taxon>
        <taxon>Methanobacteriati</taxon>
        <taxon>Methanobacteriota</taxon>
        <taxon>Stenosarchaea group</taxon>
        <taxon>Halobacteria</taxon>
        <taxon>Halobacteriales</taxon>
        <taxon>Halococcaceae</taxon>
        <taxon>Halococcus</taxon>
    </lineage>
</organism>
<keyword evidence="2" id="KW-1185">Reference proteome</keyword>
<reference evidence="1 2" key="1">
    <citation type="journal article" date="2014" name="PLoS Genet.">
        <title>Phylogenetically driven sequencing of extremely halophilic archaea reveals strategies for static and dynamic osmo-response.</title>
        <authorList>
            <person name="Becker E.A."/>
            <person name="Seitzer P.M."/>
            <person name="Tritt A."/>
            <person name="Larsen D."/>
            <person name="Krusor M."/>
            <person name="Yao A.I."/>
            <person name="Wu D."/>
            <person name="Madern D."/>
            <person name="Eisen J.A."/>
            <person name="Darling A.E."/>
            <person name="Facciotti M.T."/>
        </authorList>
    </citation>
    <scope>NUCLEOTIDE SEQUENCE [LARGE SCALE GENOMIC DNA]</scope>
    <source>
        <strain evidence="1 2">DSM 5350</strain>
    </source>
</reference>
<dbReference type="InParanoid" id="M0MCY5"/>
<proteinExistence type="predicted"/>
<gene>
    <name evidence="1" type="ORF">C449_13592</name>
</gene>
<name>M0MCY5_9EURY</name>
<dbReference type="Proteomes" id="UP000011669">
    <property type="component" value="Unassembled WGS sequence"/>
</dbReference>
<evidence type="ECO:0000313" key="2">
    <source>
        <dbReference type="Proteomes" id="UP000011669"/>
    </source>
</evidence>
<evidence type="ECO:0000313" key="1">
    <source>
        <dbReference type="EMBL" id="EMA43596.1"/>
    </source>
</evidence>
<comment type="caution">
    <text evidence="1">The sequence shown here is derived from an EMBL/GenBank/DDBJ whole genome shotgun (WGS) entry which is preliminary data.</text>
</comment>
<dbReference type="EMBL" id="AOMD01000029">
    <property type="protein sequence ID" value="EMA43596.1"/>
    <property type="molecule type" value="Genomic_DNA"/>
</dbReference>
<dbReference type="AlphaFoldDB" id="M0MCY5"/>